<dbReference type="HOGENOM" id="CLU_3311137_0_0_4"/>
<dbReference type="Proteomes" id="UP000004088">
    <property type="component" value="Unassembled WGS sequence"/>
</dbReference>
<accession>F0EZ99</accession>
<gene>
    <name evidence="1" type="ORF">HMPREF9098_1183</name>
</gene>
<comment type="caution">
    <text evidence="1">The sequence shown here is derived from an EMBL/GenBank/DDBJ whole genome shotgun (WGS) entry which is preliminary data.</text>
</comment>
<proteinExistence type="predicted"/>
<reference evidence="1 2" key="1">
    <citation type="submission" date="2011-01" db="EMBL/GenBank/DDBJ databases">
        <authorList>
            <person name="Muzny D."/>
            <person name="Qin X."/>
            <person name="Deng J."/>
            <person name="Jiang H."/>
            <person name="Liu Y."/>
            <person name="Qu J."/>
            <person name="Song X.-Z."/>
            <person name="Zhang L."/>
            <person name="Thornton R."/>
            <person name="Coyle M."/>
            <person name="Francisco L."/>
            <person name="Jackson L."/>
            <person name="Javaid M."/>
            <person name="Korchina V."/>
            <person name="Kovar C."/>
            <person name="Mata R."/>
            <person name="Mathew T."/>
            <person name="Ngo R."/>
            <person name="Nguyen L."/>
            <person name="Nguyen N."/>
            <person name="Okwuonu G."/>
            <person name="Ongeri F."/>
            <person name="Pham C."/>
            <person name="Simmons D."/>
            <person name="Wilczek-Boney K."/>
            <person name="Hale W."/>
            <person name="Jakkamsetti A."/>
            <person name="Pham P."/>
            <person name="Ruth R."/>
            <person name="San Lucas F."/>
            <person name="Warren J."/>
            <person name="Zhang J."/>
            <person name="Zhao Z."/>
            <person name="Zhou C."/>
            <person name="Zhu D."/>
            <person name="Lee S."/>
            <person name="Bess C."/>
            <person name="Blankenburg K."/>
            <person name="Forbes L."/>
            <person name="Fu Q."/>
            <person name="Gubbala S."/>
            <person name="Hirani K."/>
            <person name="Jayaseelan J.C."/>
            <person name="Lara F."/>
            <person name="Munidasa M."/>
            <person name="Palculict T."/>
            <person name="Patil S."/>
            <person name="Pu L.-L."/>
            <person name="Saada N."/>
            <person name="Tang L."/>
            <person name="Weissenberger G."/>
            <person name="Zhu Y."/>
            <person name="Hemphill L."/>
            <person name="Shang Y."/>
            <person name="Youmans B."/>
            <person name="Ayvaz T."/>
            <person name="Ross M."/>
            <person name="Santibanez J."/>
            <person name="Aqrawi P."/>
            <person name="Gross S."/>
            <person name="Joshi V."/>
            <person name="Fowler G."/>
            <person name="Nazareth L."/>
            <person name="Reid J."/>
            <person name="Worley K."/>
            <person name="Petrosino J."/>
            <person name="Highlander S."/>
            <person name="Gibbs R."/>
        </authorList>
    </citation>
    <scope>NUCLEOTIDE SEQUENCE [LARGE SCALE GENOMIC DNA]</scope>
    <source>
        <strain evidence="1 2">ATCC 33394</strain>
    </source>
</reference>
<dbReference type="AlphaFoldDB" id="F0EZ99"/>
<keyword evidence="2" id="KW-1185">Reference proteome</keyword>
<dbReference type="STRING" id="888741.HMPREF9098_1183"/>
<evidence type="ECO:0000313" key="2">
    <source>
        <dbReference type="Proteomes" id="UP000004088"/>
    </source>
</evidence>
<protein>
    <submittedName>
        <fullName evidence="1">Uncharacterized protein</fullName>
    </submittedName>
</protein>
<dbReference type="EMBL" id="AEWV01000019">
    <property type="protein sequence ID" value="EGC17424.1"/>
    <property type="molecule type" value="Genomic_DNA"/>
</dbReference>
<sequence length="39" mass="4138">MPDAKAACTVNLNVQAAFVLPTALGLDGNSSWQISELYQ</sequence>
<name>F0EZ99_9NEIS</name>
<evidence type="ECO:0000313" key="1">
    <source>
        <dbReference type="EMBL" id="EGC17424.1"/>
    </source>
</evidence>
<organism evidence="1 2">
    <name type="scientific">Kingella denitrificans ATCC 33394</name>
    <dbReference type="NCBI Taxonomy" id="888741"/>
    <lineage>
        <taxon>Bacteria</taxon>
        <taxon>Pseudomonadati</taxon>
        <taxon>Pseudomonadota</taxon>
        <taxon>Betaproteobacteria</taxon>
        <taxon>Neisseriales</taxon>
        <taxon>Neisseriaceae</taxon>
        <taxon>Kingella</taxon>
    </lineage>
</organism>